<name>A0A158GYN9_CABCO</name>
<proteinExistence type="predicted"/>
<organism evidence="1 2">
    <name type="scientific">Caballeronia cordobensis</name>
    <name type="common">Burkholderia cordobensis</name>
    <dbReference type="NCBI Taxonomy" id="1353886"/>
    <lineage>
        <taxon>Bacteria</taxon>
        <taxon>Pseudomonadati</taxon>
        <taxon>Pseudomonadota</taxon>
        <taxon>Betaproteobacteria</taxon>
        <taxon>Burkholderiales</taxon>
        <taxon>Burkholderiaceae</taxon>
        <taxon>Caballeronia</taxon>
    </lineage>
</organism>
<reference evidence="2" key="1">
    <citation type="submission" date="2016-01" db="EMBL/GenBank/DDBJ databases">
        <authorList>
            <person name="Peeters C."/>
        </authorList>
    </citation>
    <scope>NUCLEOTIDE SEQUENCE [LARGE SCALE GENOMIC DNA]</scope>
</reference>
<dbReference type="EMBL" id="FCNY02000006">
    <property type="protein sequence ID" value="SAL36590.1"/>
    <property type="molecule type" value="Genomic_DNA"/>
</dbReference>
<dbReference type="RefSeq" id="WP_235024231.1">
    <property type="nucleotide sequence ID" value="NZ_FCNY02000006.1"/>
</dbReference>
<protein>
    <submittedName>
        <fullName evidence="1">Uncharacterized protein</fullName>
    </submittedName>
</protein>
<keyword evidence="2" id="KW-1185">Reference proteome</keyword>
<gene>
    <name evidence="1" type="ORF">AWB70_02597</name>
</gene>
<dbReference type="AlphaFoldDB" id="A0A158GYN9"/>
<dbReference type="Proteomes" id="UP000054740">
    <property type="component" value="Unassembled WGS sequence"/>
</dbReference>
<evidence type="ECO:0000313" key="1">
    <source>
        <dbReference type="EMBL" id="SAL36590.1"/>
    </source>
</evidence>
<evidence type="ECO:0000313" key="2">
    <source>
        <dbReference type="Proteomes" id="UP000054740"/>
    </source>
</evidence>
<accession>A0A158GYN9</accession>
<sequence>MEITQVDAARHRDTLQPNALVLTISSFTFRMLFVLHYADDAATRACYPGTDDNRSLSDSLMERVNLCCGSMNQQLIAHFPDLGMSTPYALSSRCIDFIDELRPDHVWFYDLRPGESARLGVTLCVCAKAAMDFSSGEMEEQGEGELELF</sequence>